<sequence length="107" mass="12234">MTYPSRPPLPQAMASSPSEDDDCIEVIKNVEKNKQVQATSIVSYSESLAFCRVVIAKWWRGLYSWDYFLIIKSEKVTEKIEGSLYVYVYTSSYGSNVKALNFKPNYA</sequence>
<comment type="caution">
    <text evidence="2">The sequence shown here is derived from an EMBL/GenBank/DDBJ whole genome shotgun (WGS) entry which is preliminary data.</text>
</comment>
<feature type="compositionally biased region" description="Pro residues" evidence="1">
    <location>
        <begin position="1"/>
        <end position="10"/>
    </location>
</feature>
<evidence type="ECO:0000313" key="2">
    <source>
        <dbReference type="EMBL" id="KAH0450076.1"/>
    </source>
</evidence>
<accession>A0AAV7G134</accession>
<reference evidence="2 3" key="1">
    <citation type="journal article" date="2021" name="Hortic Res">
        <title>Chromosome-scale assembly of the Dendrobium chrysotoxum genome enhances the understanding of orchid evolution.</title>
        <authorList>
            <person name="Zhang Y."/>
            <person name="Zhang G.Q."/>
            <person name="Zhang D."/>
            <person name="Liu X.D."/>
            <person name="Xu X.Y."/>
            <person name="Sun W.H."/>
            <person name="Yu X."/>
            <person name="Zhu X."/>
            <person name="Wang Z.W."/>
            <person name="Zhao X."/>
            <person name="Zhong W.Y."/>
            <person name="Chen H."/>
            <person name="Yin W.L."/>
            <person name="Huang T."/>
            <person name="Niu S.C."/>
            <person name="Liu Z.J."/>
        </authorList>
    </citation>
    <scope>NUCLEOTIDE SEQUENCE [LARGE SCALE GENOMIC DNA]</scope>
    <source>
        <strain evidence="2">Lindl</strain>
    </source>
</reference>
<organism evidence="2 3">
    <name type="scientific">Dendrobium chrysotoxum</name>
    <name type="common">Orchid</name>
    <dbReference type="NCBI Taxonomy" id="161865"/>
    <lineage>
        <taxon>Eukaryota</taxon>
        <taxon>Viridiplantae</taxon>
        <taxon>Streptophyta</taxon>
        <taxon>Embryophyta</taxon>
        <taxon>Tracheophyta</taxon>
        <taxon>Spermatophyta</taxon>
        <taxon>Magnoliopsida</taxon>
        <taxon>Liliopsida</taxon>
        <taxon>Asparagales</taxon>
        <taxon>Orchidaceae</taxon>
        <taxon>Epidendroideae</taxon>
        <taxon>Malaxideae</taxon>
        <taxon>Dendrobiinae</taxon>
        <taxon>Dendrobium</taxon>
    </lineage>
</organism>
<dbReference type="AlphaFoldDB" id="A0AAV7G134"/>
<evidence type="ECO:0000256" key="1">
    <source>
        <dbReference type="SAM" id="MobiDB-lite"/>
    </source>
</evidence>
<proteinExistence type="predicted"/>
<name>A0AAV7G134_DENCH</name>
<protein>
    <submittedName>
        <fullName evidence="2">Uncharacterized protein</fullName>
    </submittedName>
</protein>
<dbReference type="Proteomes" id="UP000775213">
    <property type="component" value="Unassembled WGS sequence"/>
</dbReference>
<gene>
    <name evidence="2" type="ORF">IEQ34_020768</name>
</gene>
<keyword evidence="3" id="KW-1185">Reference proteome</keyword>
<feature type="region of interest" description="Disordered" evidence="1">
    <location>
        <begin position="1"/>
        <end position="20"/>
    </location>
</feature>
<dbReference type="EMBL" id="JAGFBR010000018">
    <property type="protein sequence ID" value="KAH0450076.1"/>
    <property type="molecule type" value="Genomic_DNA"/>
</dbReference>
<evidence type="ECO:0000313" key="3">
    <source>
        <dbReference type="Proteomes" id="UP000775213"/>
    </source>
</evidence>